<dbReference type="GO" id="GO:0005737">
    <property type="term" value="C:cytoplasm"/>
    <property type="evidence" value="ECO:0007669"/>
    <property type="project" value="UniProtKB-SubCell"/>
</dbReference>
<feature type="compositionally biased region" description="Polar residues" evidence="5">
    <location>
        <begin position="50"/>
        <end position="63"/>
    </location>
</feature>
<comment type="caution">
    <text evidence="7">The sequence shown here is derived from an EMBL/GenBank/DDBJ whole genome shotgun (WGS) entry which is preliminary data.</text>
</comment>
<dbReference type="InterPro" id="IPR025265">
    <property type="entry name" value="WPP_dom"/>
</dbReference>
<proteinExistence type="predicted"/>
<dbReference type="InterPro" id="IPR044692">
    <property type="entry name" value="WPP1/2/3"/>
</dbReference>
<evidence type="ECO:0000256" key="5">
    <source>
        <dbReference type="SAM" id="MobiDB-lite"/>
    </source>
</evidence>
<gene>
    <name evidence="7" type="ORF">OLEA9_A002599</name>
</gene>
<dbReference type="Pfam" id="PF13943">
    <property type="entry name" value="WPP"/>
    <property type="match status" value="1"/>
</dbReference>
<dbReference type="GO" id="GO:0000278">
    <property type="term" value="P:mitotic cell cycle"/>
    <property type="evidence" value="ECO:0007669"/>
    <property type="project" value="InterPro"/>
</dbReference>
<dbReference type="GO" id="GO:0048527">
    <property type="term" value="P:lateral root development"/>
    <property type="evidence" value="ECO:0007669"/>
    <property type="project" value="InterPro"/>
</dbReference>
<reference evidence="7 8" key="1">
    <citation type="submission" date="2019-12" db="EMBL/GenBank/DDBJ databases">
        <authorList>
            <person name="Alioto T."/>
            <person name="Alioto T."/>
            <person name="Gomez Garrido J."/>
        </authorList>
    </citation>
    <scope>NUCLEOTIDE SEQUENCE [LARGE SCALE GENOMIC DNA]</scope>
</reference>
<evidence type="ECO:0000313" key="8">
    <source>
        <dbReference type="Proteomes" id="UP000594638"/>
    </source>
</evidence>
<dbReference type="InterPro" id="IPR038214">
    <property type="entry name" value="WPP_sf"/>
</dbReference>
<sequence length="186" mass="20334">MSDNMEFESLIKNSETQEPTQLGAPPSETLSSAVASTTTMVDTEHEESHSITSDPSKYPNVSFSIWPPRERTRDAVKNRLIETLSTPSILSKRYGTMSAEEAAEAAKVIEEEAFQVAGATATTEGDGIEILQTYSREISKRMLDTMKAKSGAQKPDTENKDQPKEEDAESTAPPQSEKTEASVDDD</sequence>
<keyword evidence="8" id="KW-1185">Reference proteome</keyword>
<accession>A0A8S0R4L2</accession>
<protein>
    <submittedName>
        <fullName evidence="7">MFP1 attachment factor 1-like</fullName>
    </submittedName>
</protein>
<feature type="compositionally biased region" description="Polar residues" evidence="5">
    <location>
        <begin position="28"/>
        <end position="41"/>
    </location>
</feature>
<feature type="region of interest" description="Disordered" evidence="5">
    <location>
        <begin position="142"/>
        <end position="186"/>
    </location>
</feature>
<dbReference type="Gramene" id="OE9A002599T1">
    <property type="protein sequence ID" value="OE9A002599C1"/>
    <property type="gene ID" value="OE9A002599"/>
</dbReference>
<dbReference type="Proteomes" id="UP000594638">
    <property type="component" value="Unassembled WGS sequence"/>
</dbReference>
<keyword evidence="3" id="KW-0963">Cytoplasm</keyword>
<feature type="compositionally biased region" description="Polar residues" evidence="5">
    <location>
        <begin position="11"/>
        <end position="20"/>
    </location>
</feature>
<dbReference type="PANTHER" id="PTHR34362:SF1">
    <property type="entry name" value="WPP DOMAIN-CONTAINING PROTEIN 1-RELATED"/>
    <property type="match status" value="1"/>
</dbReference>
<dbReference type="Gene3D" id="1.10.246.200">
    <property type="entry name" value="WPP domain"/>
    <property type="match status" value="1"/>
</dbReference>
<evidence type="ECO:0000256" key="2">
    <source>
        <dbReference type="ARBA" id="ARBA00004496"/>
    </source>
</evidence>
<dbReference type="PANTHER" id="PTHR34362">
    <property type="entry name" value="WPP DOMAIN-CONTAINING PROTEIN 1-RELATED"/>
    <property type="match status" value="1"/>
</dbReference>
<dbReference type="EMBL" id="CACTIH010002138">
    <property type="protein sequence ID" value="CAA2974015.1"/>
    <property type="molecule type" value="Genomic_DNA"/>
</dbReference>
<evidence type="ECO:0000256" key="4">
    <source>
        <dbReference type="ARBA" id="ARBA00023242"/>
    </source>
</evidence>
<evidence type="ECO:0000256" key="3">
    <source>
        <dbReference type="ARBA" id="ARBA00022490"/>
    </source>
</evidence>
<evidence type="ECO:0000313" key="7">
    <source>
        <dbReference type="EMBL" id="CAA2974015.1"/>
    </source>
</evidence>
<organism evidence="7 8">
    <name type="scientific">Olea europaea subsp. europaea</name>
    <dbReference type="NCBI Taxonomy" id="158383"/>
    <lineage>
        <taxon>Eukaryota</taxon>
        <taxon>Viridiplantae</taxon>
        <taxon>Streptophyta</taxon>
        <taxon>Embryophyta</taxon>
        <taxon>Tracheophyta</taxon>
        <taxon>Spermatophyta</taxon>
        <taxon>Magnoliopsida</taxon>
        <taxon>eudicotyledons</taxon>
        <taxon>Gunneridae</taxon>
        <taxon>Pentapetalae</taxon>
        <taxon>asterids</taxon>
        <taxon>lamiids</taxon>
        <taxon>Lamiales</taxon>
        <taxon>Oleaceae</taxon>
        <taxon>Oleeae</taxon>
        <taxon>Olea</taxon>
    </lineage>
</organism>
<comment type="subcellular location">
    <subcellularLocation>
        <location evidence="2">Cytoplasm</location>
    </subcellularLocation>
    <subcellularLocation>
        <location evidence="1">Nucleus</location>
    </subcellularLocation>
</comment>
<dbReference type="AlphaFoldDB" id="A0A8S0R4L2"/>
<feature type="region of interest" description="Disordered" evidence="5">
    <location>
        <begin position="1"/>
        <end position="65"/>
    </location>
</feature>
<evidence type="ECO:0000256" key="1">
    <source>
        <dbReference type="ARBA" id="ARBA00004123"/>
    </source>
</evidence>
<evidence type="ECO:0000259" key="6">
    <source>
        <dbReference type="Pfam" id="PF13943"/>
    </source>
</evidence>
<feature type="compositionally biased region" description="Basic and acidic residues" evidence="5">
    <location>
        <begin position="155"/>
        <end position="165"/>
    </location>
</feature>
<dbReference type="GO" id="GO:0005634">
    <property type="term" value="C:nucleus"/>
    <property type="evidence" value="ECO:0007669"/>
    <property type="project" value="UniProtKB-SubCell"/>
</dbReference>
<keyword evidence="4" id="KW-0539">Nucleus</keyword>
<dbReference type="OrthoDB" id="1927559at2759"/>
<feature type="domain" description="WPP" evidence="6">
    <location>
        <begin position="62"/>
        <end position="154"/>
    </location>
</feature>
<feature type="compositionally biased region" description="Basic and acidic residues" evidence="5">
    <location>
        <begin position="177"/>
        <end position="186"/>
    </location>
</feature>
<name>A0A8S0R4L2_OLEEU</name>